<evidence type="ECO:0000313" key="2">
    <source>
        <dbReference type="EMBL" id="KAJ6418978.1"/>
    </source>
</evidence>
<accession>A0AAD6P7W8</accession>
<keyword evidence="1" id="KW-0472">Membrane</keyword>
<name>A0AAD6P7W8_9ROSI</name>
<keyword evidence="1" id="KW-0812">Transmembrane</keyword>
<keyword evidence="3" id="KW-1185">Reference proteome</keyword>
<sequence length="192" mass="22083">MVDHDVMVGEIAEVPDLCRIDLIYEAPLFSQLQNITNLSLIDVHDITNMSLIEVHDILANMSFIEVHDILAYGFELSWSEAACDYAKVNHLNLDNATIRDNYYCGRNSAPIRAAIDFLVNKILAELPKWRLNRYLGGVWIRYYSIGKPRLEFNIYKENRTYMTKIINSDFLSILIVLLITLLVLLVSIGKFL</sequence>
<dbReference type="EMBL" id="JAPFFJ010000009">
    <property type="protein sequence ID" value="KAJ6418978.1"/>
    <property type="molecule type" value="Genomic_DNA"/>
</dbReference>
<dbReference type="Proteomes" id="UP001162972">
    <property type="component" value="Chromosome 7"/>
</dbReference>
<feature type="transmembrane region" description="Helical" evidence="1">
    <location>
        <begin position="170"/>
        <end position="189"/>
    </location>
</feature>
<gene>
    <name evidence="2" type="ORF">OIU84_029141</name>
</gene>
<evidence type="ECO:0000313" key="3">
    <source>
        <dbReference type="Proteomes" id="UP001162972"/>
    </source>
</evidence>
<evidence type="ECO:0000256" key="1">
    <source>
        <dbReference type="SAM" id="Phobius"/>
    </source>
</evidence>
<reference evidence="2 3" key="1">
    <citation type="journal article" date="2023" name="Int. J. Mol. Sci.">
        <title>De Novo Assembly and Annotation of 11 Diverse Shrub Willow (Salix) Genomes Reveals Novel Gene Organization in Sex-Linked Regions.</title>
        <authorList>
            <person name="Hyden B."/>
            <person name="Feng K."/>
            <person name="Yates T.B."/>
            <person name="Jawdy S."/>
            <person name="Cereghino C."/>
            <person name="Smart L.B."/>
            <person name="Muchero W."/>
        </authorList>
    </citation>
    <scope>NUCLEOTIDE SEQUENCE [LARGE SCALE GENOMIC DNA]</scope>
    <source>
        <tissue evidence="2">Shoot tip</tissue>
    </source>
</reference>
<keyword evidence="1" id="KW-1133">Transmembrane helix</keyword>
<comment type="caution">
    <text evidence="2">The sequence shown here is derived from an EMBL/GenBank/DDBJ whole genome shotgun (WGS) entry which is preliminary data.</text>
</comment>
<proteinExistence type="predicted"/>
<protein>
    <submittedName>
        <fullName evidence="2">Uncharacterized protein</fullName>
    </submittedName>
</protein>
<organism evidence="2 3">
    <name type="scientific">Salix udensis</name>
    <dbReference type="NCBI Taxonomy" id="889485"/>
    <lineage>
        <taxon>Eukaryota</taxon>
        <taxon>Viridiplantae</taxon>
        <taxon>Streptophyta</taxon>
        <taxon>Embryophyta</taxon>
        <taxon>Tracheophyta</taxon>
        <taxon>Spermatophyta</taxon>
        <taxon>Magnoliopsida</taxon>
        <taxon>eudicotyledons</taxon>
        <taxon>Gunneridae</taxon>
        <taxon>Pentapetalae</taxon>
        <taxon>rosids</taxon>
        <taxon>fabids</taxon>
        <taxon>Malpighiales</taxon>
        <taxon>Salicaceae</taxon>
        <taxon>Saliceae</taxon>
        <taxon>Salix</taxon>
    </lineage>
</organism>
<dbReference type="AlphaFoldDB" id="A0AAD6P7W8"/>